<dbReference type="OrthoDB" id="2021159at2759"/>
<dbReference type="EMBL" id="CAJPVJ010011669">
    <property type="protein sequence ID" value="CAG2173930.1"/>
    <property type="molecule type" value="Genomic_DNA"/>
</dbReference>
<accession>A0A7R9MB29</accession>
<dbReference type="PANTHER" id="PTHR48075:SF1">
    <property type="entry name" value="LAMBDA-CRYSTALLIN HOMOLOG"/>
    <property type="match status" value="1"/>
</dbReference>
<dbReference type="EMBL" id="OC926494">
    <property type="protein sequence ID" value="CAD7656743.1"/>
    <property type="molecule type" value="Genomic_DNA"/>
</dbReference>
<gene>
    <name evidence="2" type="ORF">ONB1V03_LOCUS13379</name>
</gene>
<dbReference type="GO" id="GO:0070403">
    <property type="term" value="F:NAD+ binding"/>
    <property type="evidence" value="ECO:0007669"/>
    <property type="project" value="InterPro"/>
</dbReference>
<dbReference type="InterPro" id="IPR006176">
    <property type="entry name" value="3-OHacyl-CoA_DH_NAD-bd"/>
</dbReference>
<dbReference type="GO" id="GO:0006631">
    <property type="term" value="P:fatty acid metabolic process"/>
    <property type="evidence" value="ECO:0007669"/>
    <property type="project" value="InterPro"/>
</dbReference>
<dbReference type="Proteomes" id="UP000728032">
    <property type="component" value="Unassembled WGS sequence"/>
</dbReference>
<reference evidence="2" key="1">
    <citation type="submission" date="2020-11" db="EMBL/GenBank/DDBJ databases">
        <authorList>
            <person name="Tran Van P."/>
        </authorList>
    </citation>
    <scope>NUCLEOTIDE SEQUENCE</scope>
</reference>
<name>A0A7R9MB29_9ACAR</name>
<dbReference type="InterPro" id="IPR036291">
    <property type="entry name" value="NAD(P)-bd_dom_sf"/>
</dbReference>
<keyword evidence="3" id="KW-1185">Reference proteome</keyword>
<proteinExistence type="predicted"/>
<dbReference type="AlphaFoldDB" id="A0A7R9MB29"/>
<sequence length="85" mass="9399">MSQKIGIVGSGLIGRSWAMLFAASEFSVAIYDVIHENVDTALVDIQAQLNNLESKGLLRGKINDISSRRYQLGTSRWLTINDPFS</sequence>
<evidence type="ECO:0000259" key="1">
    <source>
        <dbReference type="Pfam" id="PF02737"/>
    </source>
</evidence>
<dbReference type="Pfam" id="PF02737">
    <property type="entry name" value="3HCDH_N"/>
    <property type="match status" value="1"/>
</dbReference>
<evidence type="ECO:0000313" key="2">
    <source>
        <dbReference type="EMBL" id="CAD7656743.1"/>
    </source>
</evidence>
<evidence type="ECO:0000313" key="3">
    <source>
        <dbReference type="Proteomes" id="UP000728032"/>
    </source>
</evidence>
<feature type="domain" description="3-hydroxyacyl-CoA dehydrogenase NAD binding" evidence="1">
    <location>
        <begin position="4"/>
        <end position="60"/>
    </location>
</feature>
<dbReference type="PANTHER" id="PTHR48075">
    <property type="entry name" value="3-HYDROXYACYL-COA DEHYDROGENASE FAMILY PROTEIN"/>
    <property type="match status" value="1"/>
</dbReference>
<dbReference type="Gene3D" id="3.40.50.720">
    <property type="entry name" value="NAD(P)-binding Rossmann-like Domain"/>
    <property type="match status" value="1"/>
</dbReference>
<protein>
    <recommendedName>
        <fullName evidence="1">3-hydroxyacyl-CoA dehydrogenase NAD binding domain-containing protein</fullName>
    </recommendedName>
</protein>
<dbReference type="SUPFAM" id="SSF51735">
    <property type="entry name" value="NAD(P)-binding Rossmann-fold domains"/>
    <property type="match status" value="1"/>
</dbReference>
<organism evidence="2">
    <name type="scientific">Oppiella nova</name>
    <dbReference type="NCBI Taxonomy" id="334625"/>
    <lineage>
        <taxon>Eukaryota</taxon>
        <taxon>Metazoa</taxon>
        <taxon>Ecdysozoa</taxon>
        <taxon>Arthropoda</taxon>
        <taxon>Chelicerata</taxon>
        <taxon>Arachnida</taxon>
        <taxon>Acari</taxon>
        <taxon>Acariformes</taxon>
        <taxon>Sarcoptiformes</taxon>
        <taxon>Oribatida</taxon>
        <taxon>Brachypylina</taxon>
        <taxon>Oppioidea</taxon>
        <taxon>Oppiidae</taxon>
        <taxon>Oppiella</taxon>
    </lineage>
</organism>
<dbReference type="GO" id="GO:0050104">
    <property type="term" value="F:L-gulonate 3-dehydrogenase activity"/>
    <property type="evidence" value="ECO:0007669"/>
    <property type="project" value="TreeGrafter"/>
</dbReference>